<dbReference type="InterPro" id="IPR012132">
    <property type="entry name" value="GMC_OxRdtase"/>
</dbReference>
<evidence type="ECO:0000259" key="5">
    <source>
        <dbReference type="Pfam" id="PF00732"/>
    </source>
</evidence>
<dbReference type="PANTHER" id="PTHR11552">
    <property type="entry name" value="GLUCOSE-METHANOL-CHOLINE GMC OXIDOREDUCTASE"/>
    <property type="match status" value="1"/>
</dbReference>
<sequence>MRGTYGPMPVHEFDIESAPLASAFLKGASDLGIPIGDLNGVLDDGAMPAQTNTYRGWRVSTVDAYLDPITDTANVQILTNTQVLKVSENS</sequence>
<evidence type="ECO:0000256" key="2">
    <source>
        <dbReference type="ARBA" id="ARBA00010790"/>
    </source>
</evidence>
<dbReference type="Proteomes" id="UP000887116">
    <property type="component" value="Unassembled WGS sequence"/>
</dbReference>
<protein>
    <submittedName>
        <fullName evidence="6">Alcohol dehydrogenase</fullName>
    </submittedName>
</protein>
<keyword evidence="4" id="KW-0274">FAD</keyword>
<gene>
    <name evidence="6" type="primary">alkJ_0</name>
    <name evidence="6" type="ORF">TNCT_49961</name>
</gene>
<dbReference type="EMBL" id="BMAO01013537">
    <property type="protein sequence ID" value="GFQ89509.1"/>
    <property type="molecule type" value="Genomic_DNA"/>
</dbReference>
<evidence type="ECO:0000256" key="3">
    <source>
        <dbReference type="ARBA" id="ARBA00022630"/>
    </source>
</evidence>
<evidence type="ECO:0000313" key="7">
    <source>
        <dbReference type="Proteomes" id="UP000887116"/>
    </source>
</evidence>
<dbReference type="Gene3D" id="3.30.410.40">
    <property type="match status" value="1"/>
</dbReference>
<keyword evidence="7" id="KW-1185">Reference proteome</keyword>
<organism evidence="6 7">
    <name type="scientific">Trichonephila clavata</name>
    <name type="common">Joro spider</name>
    <name type="synonym">Nephila clavata</name>
    <dbReference type="NCBI Taxonomy" id="2740835"/>
    <lineage>
        <taxon>Eukaryota</taxon>
        <taxon>Metazoa</taxon>
        <taxon>Ecdysozoa</taxon>
        <taxon>Arthropoda</taxon>
        <taxon>Chelicerata</taxon>
        <taxon>Arachnida</taxon>
        <taxon>Araneae</taxon>
        <taxon>Araneomorphae</taxon>
        <taxon>Entelegynae</taxon>
        <taxon>Araneoidea</taxon>
        <taxon>Nephilidae</taxon>
        <taxon>Trichonephila</taxon>
    </lineage>
</organism>
<dbReference type="Gene3D" id="3.50.50.60">
    <property type="entry name" value="FAD/NAD(P)-binding domain"/>
    <property type="match status" value="1"/>
</dbReference>
<proteinExistence type="inferred from homology"/>
<evidence type="ECO:0000256" key="4">
    <source>
        <dbReference type="ARBA" id="ARBA00022827"/>
    </source>
</evidence>
<keyword evidence="3" id="KW-0285">Flavoprotein</keyword>
<accession>A0A8X6KY35</accession>
<dbReference type="OrthoDB" id="269227at2759"/>
<dbReference type="InterPro" id="IPR036188">
    <property type="entry name" value="FAD/NAD-bd_sf"/>
</dbReference>
<evidence type="ECO:0000256" key="1">
    <source>
        <dbReference type="ARBA" id="ARBA00001974"/>
    </source>
</evidence>
<feature type="domain" description="Glucose-methanol-choline oxidoreductase N-terminal" evidence="5">
    <location>
        <begin position="5"/>
        <end position="86"/>
    </location>
</feature>
<dbReference type="Pfam" id="PF00732">
    <property type="entry name" value="GMC_oxred_N"/>
    <property type="match status" value="1"/>
</dbReference>
<evidence type="ECO:0000313" key="6">
    <source>
        <dbReference type="EMBL" id="GFQ89509.1"/>
    </source>
</evidence>
<comment type="similarity">
    <text evidence="2">Belongs to the GMC oxidoreductase family.</text>
</comment>
<dbReference type="AlphaFoldDB" id="A0A8X6KY35"/>
<dbReference type="GO" id="GO:0050660">
    <property type="term" value="F:flavin adenine dinucleotide binding"/>
    <property type="evidence" value="ECO:0007669"/>
    <property type="project" value="InterPro"/>
</dbReference>
<comment type="caution">
    <text evidence="6">The sequence shown here is derived from an EMBL/GenBank/DDBJ whole genome shotgun (WGS) entry which is preliminary data.</text>
</comment>
<reference evidence="6" key="1">
    <citation type="submission" date="2020-07" db="EMBL/GenBank/DDBJ databases">
        <title>Multicomponent nature underlies the extraordinary mechanical properties of spider dragline silk.</title>
        <authorList>
            <person name="Kono N."/>
            <person name="Nakamura H."/>
            <person name="Mori M."/>
            <person name="Yoshida Y."/>
            <person name="Ohtoshi R."/>
            <person name="Malay A.D."/>
            <person name="Moran D.A.P."/>
            <person name="Tomita M."/>
            <person name="Numata K."/>
            <person name="Arakawa K."/>
        </authorList>
    </citation>
    <scope>NUCLEOTIDE SEQUENCE</scope>
</reference>
<dbReference type="GO" id="GO:0016614">
    <property type="term" value="F:oxidoreductase activity, acting on CH-OH group of donors"/>
    <property type="evidence" value="ECO:0007669"/>
    <property type="project" value="InterPro"/>
</dbReference>
<dbReference type="InterPro" id="IPR000172">
    <property type="entry name" value="GMC_OxRdtase_N"/>
</dbReference>
<dbReference type="PANTHER" id="PTHR11552:SF147">
    <property type="entry name" value="CHOLINE DEHYDROGENASE, MITOCHONDRIAL"/>
    <property type="match status" value="1"/>
</dbReference>
<name>A0A8X6KY35_TRICU</name>
<comment type="cofactor">
    <cofactor evidence="1">
        <name>FAD</name>
        <dbReference type="ChEBI" id="CHEBI:57692"/>
    </cofactor>
</comment>